<evidence type="ECO:0008006" key="4">
    <source>
        <dbReference type="Google" id="ProtNLM"/>
    </source>
</evidence>
<comment type="caution">
    <text evidence="2">The sequence shown here is derived from an EMBL/GenBank/DDBJ whole genome shotgun (WGS) entry which is preliminary data.</text>
</comment>
<dbReference type="AlphaFoldDB" id="A0A4P9VSX9"/>
<keyword evidence="1" id="KW-0472">Membrane</keyword>
<evidence type="ECO:0000313" key="2">
    <source>
        <dbReference type="EMBL" id="RDH45140.1"/>
    </source>
</evidence>
<keyword evidence="1" id="KW-1133">Transmembrane helix</keyword>
<organism evidence="2 3">
    <name type="scientific">Zooshikella ganghwensis</name>
    <dbReference type="NCBI Taxonomy" id="202772"/>
    <lineage>
        <taxon>Bacteria</taxon>
        <taxon>Pseudomonadati</taxon>
        <taxon>Pseudomonadota</taxon>
        <taxon>Gammaproteobacteria</taxon>
        <taxon>Oceanospirillales</taxon>
        <taxon>Zooshikellaceae</taxon>
        <taxon>Zooshikella</taxon>
    </lineage>
</organism>
<dbReference type="GO" id="GO:0005975">
    <property type="term" value="P:carbohydrate metabolic process"/>
    <property type="evidence" value="ECO:0007669"/>
    <property type="project" value="InterPro"/>
</dbReference>
<dbReference type="RefSeq" id="WP_094788149.1">
    <property type="nucleotide sequence ID" value="NZ_NDXW01000001.1"/>
</dbReference>
<accession>A0A4P9VSX9</accession>
<dbReference type="Proteomes" id="UP000257039">
    <property type="component" value="Unassembled WGS sequence"/>
</dbReference>
<gene>
    <name evidence="2" type="ORF">B9G39_17780</name>
</gene>
<dbReference type="EMBL" id="NDXW01000001">
    <property type="protein sequence ID" value="RDH45140.1"/>
    <property type="molecule type" value="Genomic_DNA"/>
</dbReference>
<sequence length="413" mass="46542">MYDLRDPGLQTNQIPSFTYRWHTTITKDFASWANDRIDSQKASKLTTDNVSGTEWPMFSAVLYLWSTETLQENWEVNPNFSREAPNIYAREAIEAAAKLIVDPDNASWVKAHWGSDYLHKENLFYRMLFIAGLTSYQKLTGNSQYEEVLVDQVTSLSKELDESPYGLLDDYPGECYPVDILPAIAVLNRAGKLLGMDQSDFINRSIRAFEDERLDSSTGLPAYIANSKTGYGYGPARGVGISYMLIWAPELWPNVAQKWYSNYEEYFWNEGSIISGFFEFPRNSGMNSFFFDVDAGPVISQYGVAASAFGIGASKVNNQLQHFYPLATEAIVASWPLPDGTLLLPRLLSNLADAPYIGESALLFTMTRQSLYPSNNQVKYQLPYIVYLSLVLYCGLGLTILRSSIKLVQSLKK</sequence>
<dbReference type="InterPro" id="IPR008928">
    <property type="entry name" value="6-hairpin_glycosidase_sf"/>
</dbReference>
<proteinExistence type="predicted"/>
<keyword evidence="1" id="KW-0812">Transmembrane</keyword>
<keyword evidence="3" id="KW-1185">Reference proteome</keyword>
<evidence type="ECO:0000313" key="3">
    <source>
        <dbReference type="Proteomes" id="UP000257039"/>
    </source>
</evidence>
<evidence type="ECO:0000256" key="1">
    <source>
        <dbReference type="SAM" id="Phobius"/>
    </source>
</evidence>
<name>A0A4P9VSX9_9GAMM</name>
<dbReference type="SUPFAM" id="SSF48208">
    <property type="entry name" value="Six-hairpin glycosidases"/>
    <property type="match status" value="1"/>
</dbReference>
<reference evidence="2 3" key="1">
    <citation type="submission" date="2017-04" db="EMBL/GenBank/DDBJ databases">
        <title>Draft genome sequence of Zooshikella ganghwensis VG4 isolated from Red Sea sediments.</title>
        <authorList>
            <person name="Rehman Z."/>
            <person name="Alam I."/>
            <person name="Kamau A."/>
            <person name="Bajic V."/>
            <person name="Leiknes T."/>
        </authorList>
    </citation>
    <scope>NUCLEOTIDE SEQUENCE [LARGE SCALE GENOMIC DNA]</scope>
    <source>
        <strain evidence="2 3">VG4</strain>
    </source>
</reference>
<feature type="transmembrane region" description="Helical" evidence="1">
    <location>
        <begin position="384"/>
        <end position="405"/>
    </location>
</feature>
<protein>
    <recommendedName>
        <fullName evidence="4">Linalool dehydratase/isomerase domain-containing protein</fullName>
    </recommendedName>
</protein>